<keyword evidence="3" id="KW-0808">Transferase</keyword>
<dbReference type="PANTHER" id="PTHR34220">
    <property type="entry name" value="SENSOR HISTIDINE KINASE YPDA"/>
    <property type="match status" value="1"/>
</dbReference>
<keyword evidence="4" id="KW-0472">Membrane</keyword>
<dbReference type="Pfam" id="PF06580">
    <property type="entry name" value="His_kinase"/>
    <property type="match status" value="1"/>
</dbReference>
<keyword evidence="4" id="KW-1133">Transmembrane helix</keyword>
<dbReference type="InterPro" id="IPR036890">
    <property type="entry name" value="HATPase_C_sf"/>
</dbReference>
<dbReference type="EMBL" id="AP023368">
    <property type="protein sequence ID" value="BCJ97916.1"/>
    <property type="molecule type" value="Genomic_DNA"/>
</dbReference>
<dbReference type="InterPro" id="IPR003660">
    <property type="entry name" value="HAMP_dom"/>
</dbReference>
<name>A0A7I8DNQ1_9FIRM</name>
<evidence type="ECO:0000256" key="3">
    <source>
        <dbReference type="ARBA" id="ARBA00022679"/>
    </source>
</evidence>
<gene>
    <name evidence="6" type="ORF">bsdcttw_09570</name>
</gene>
<comment type="subcellular location">
    <subcellularLocation>
        <location evidence="1">Membrane</location>
    </subcellularLocation>
</comment>
<dbReference type="InterPro" id="IPR050640">
    <property type="entry name" value="Bact_2-comp_sensor_kinase"/>
</dbReference>
<keyword evidence="4" id="KW-0812">Transmembrane</keyword>
<dbReference type="InterPro" id="IPR010559">
    <property type="entry name" value="Sig_transdc_His_kin_internal"/>
</dbReference>
<dbReference type="SMART" id="SM00304">
    <property type="entry name" value="HAMP"/>
    <property type="match status" value="1"/>
</dbReference>
<feature type="transmembrane region" description="Helical" evidence="4">
    <location>
        <begin position="263"/>
        <end position="285"/>
    </location>
</feature>
<sequence>MKKKSFIKKIISYMIILMVLLLLTLLVFSVSTYNTLNGEIKQSSENFLKVYGNELENRAGKMDGLLRNLMTQRTNLAILKSDSEADRVYAALKLRSFMDEAQSNDGSADLITIADSKYDIYLDSFSLNILYQERMQIREFVEETARDNKDHKALWEFGEFAGTTYLYKIYLYDSRVIGVFLRVSQFLHSIPAGDYGNRGFVLADADGKVKGVFGSDIIRAKTESMADSIPLTRVFRVKYGLLQNQALLYCFVSKNSVIRQTQLSMIIAMVIILATLAFAVFYILYTRKELIYPMNRMVKGIERIREGDYEHRIEGEYRYEEFSLLKDSFNQLMDEIIGLKIQFYEKRIELQETELKCIRLQIKPHFFLNAMTTISSLSSQGKAKQIKEYIEALSKNIRYMFKSGFHTVTLKEEVQHVQNYFEMQEMKYPGCVFYYTDIPKELEEWKIPQMVIHTIIENEYKYAISLDATLSILIKGSKVIKEEEEFLLLEIEDDGKGYPDYVLQYMGREGKKPDEDGGRVGLWSIKRMMELMYDREGLFILENIKPHGCLNKIYVPKNPVNELDTETIQNRL</sequence>
<keyword evidence="7" id="KW-1185">Reference proteome</keyword>
<dbReference type="SUPFAM" id="SSF158472">
    <property type="entry name" value="HAMP domain-like"/>
    <property type="match status" value="1"/>
</dbReference>
<dbReference type="AlphaFoldDB" id="A0A7I8DNQ1"/>
<evidence type="ECO:0000313" key="7">
    <source>
        <dbReference type="Proteomes" id="UP000515703"/>
    </source>
</evidence>
<dbReference type="Gene3D" id="6.10.340.10">
    <property type="match status" value="1"/>
</dbReference>
<accession>A0A7I8DNQ1</accession>
<reference evidence="6 7" key="2">
    <citation type="submission" date="2020-08" db="EMBL/GenBank/DDBJ databases">
        <authorList>
            <person name="Ueki A."/>
            <person name="Tonouchi A."/>
        </authorList>
    </citation>
    <scope>NUCLEOTIDE SEQUENCE [LARGE SCALE GENOMIC DNA]</scope>
    <source>
        <strain evidence="6 7">CTTW</strain>
    </source>
</reference>
<keyword evidence="2" id="KW-0597">Phosphoprotein</keyword>
<dbReference type="PANTHER" id="PTHR34220:SF7">
    <property type="entry name" value="SENSOR HISTIDINE KINASE YPDA"/>
    <property type="match status" value="1"/>
</dbReference>
<evidence type="ECO:0000259" key="5">
    <source>
        <dbReference type="PROSITE" id="PS50885"/>
    </source>
</evidence>
<proteinExistence type="predicted"/>
<organism evidence="6 7">
    <name type="scientific">Anaerocolumna chitinilytica</name>
    <dbReference type="NCBI Taxonomy" id="1727145"/>
    <lineage>
        <taxon>Bacteria</taxon>
        <taxon>Bacillati</taxon>
        <taxon>Bacillota</taxon>
        <taxon>Clostridia</taxon>
        <taxon>Lachnospirales</taxon>
        <taxon>Lachnospiraceae</taxon>
        <taxon>Anaerocolumna</taxon>
    </lineage>
</organism>
<evidence type="ECO:0000313" key="6">
    <source>
        <dbReference type="EMBL" id="BCJ97916.1"/>
    </source>
</evidence>
<dbReference type="RefSeq" id="WP_185258287.1">
    <property type="nucleotide sequence ID" value="NZ_AP023368.1"/>
</dbReference>
<dbReference type="Pfam" id="PF00672">
    <property type="entry name" value="HAMP"/>
    <property type="match status" value="1"/>
</dbReference>
<dbReference type="GO" id="GO:0000155">
    <property type="term" value="F:phosphorelay sensor kinase activity"/>
    <property type="evidence" value="ECO:0007669"/>
    <property type="project" value="InterPro"/>
</dbReference>
<feature type="domain" description="HAMP" evidence="5">
    <location>
        <begin position="288"/>
        <end position="341"/>
    </location>
</feature>
<dbReference type="CDD" id="cd06225">
    <property type="entry name" value="HAMP"/>
    <property type="match status" value="1"/>
</dbReference>
<protein>
    <recommendedName>
        <fullName evidence="5">HAMP domain-containing protein</fullName>
    </recommendedName>
</protein>
<reference evidence="6 7" key="1">
    <citation type="submission" date="2020-08" db="EMBL/GenBank/DDBJ databases">
        <title>Draft genome sequencing of an Anaerocolumna strain isolated from anoxic soil subjected to BSD treatment.</title>
        <authorList>
            <person name="Uek A."/>
            <person name="Tonouchi A."/>
        </authorList>
    </citation>
    <scope>NUCLEOTIDE SEQUENCE [LARGE SCALE GENOMIC DNA]</scope>
    <source>
        <strain evidence="6 7">CTTW</strain>
    </source>
</reference>
<dbReference type="PROSITE" id="PS50885">
    <property type="entry name" value="HAMP"/>
    <property type="match status" value="1"/>
</dbReference>
<dbReference type="Gene3D" id="3.30.565.10">
    <property type="entry name" value="Histidine kinase-like ATPase, C-terminal domain"/>
    <property type="match status" value="1"/>
</dbReference>
<dbReference type="GO" id="GO:0016020">
    <property type="term" value="C:membrane"/>
    <property type="evidence" value="ECO:0007669"/>
    <property type="project" value="UniProtKB-SubCell"/>
</dbReference>
<evidence type="ECO:0000256" key="1">
    <source>
        <dbReference type="ARBA" id="ARBA00004370"/>
    </source>
</evidence>
<dbReference type="Proteomes" id="UP000515703">
    <property type="component" value="Chromosome"/>
</dbReference>
<dbReference type="KEGG" id="acht:bsdcttw_09570"/>
<evidence type="ECO:0000256" key="4">
    <source>
        <dbReference type="SAM" id="Phobius"/>
    </source>
</evidence>
<dbReference type="SUPFAM" id="SSF55874">
    <property type="entry name" value="ATPase domain of HSP90 chaperone/DNA topoisomerase II/histidine kinase"/>
    <property type="match status" value="1"/>
</dbReference>
<evidence type="ECO:0000256" key="2">
    <source>
        <dbReference type="ARBA" id="ARBA00022553"/>
    </source>
</evidence>